<proteinExistence type="predicted"/>
<protein>
    <submittedName>
        <fullName evidence="1">Uncharacterized protein</fullName>
    </submittedName>
</protein>
<evidence type="ECO:0000313" key="2">
    <source>
        <dbReference type="Proteomes" id="UP000054549"/>
    </source>
</evidence>
<keyword evidence="2" id="KW-1185">Reference proteome</keyword>
<dbReference type="HOGENOM" id="CLU_2867203_0_0_1"/>
<organism evidence="1 2">
    <name type="scientific">Amanita muscaria (strain Koide BX008)</name>
    <dbReference type="NCBI Taxonomy" id="946122"/>
    <lineage>
        <taxon>Eukaryota</taxon>
        <taxon>Fungi</taxon>
        <taxon>Dikarya</taxon>
        <taxon>Basidiomycota</taxon>
        <taxon>Agaricomycotina</taxon>
        <taxon>Agaricomycetes</taxon>
        <taxon>Agaricomycetidae</taxon>
        <taxon>Agaricales</taxon>
        <taxon>Pluteineae</taxon>
        <taxon>Amanitaceae</taxon>
        <taxon>Amanita</taxon>
    </lineage>
</organism>
<dbReference type="InParanoid" id="A0A0C2X588"/>
<evidence type="ECO:0000313" key="1">
    <source>
        <dbReference type="EMBL" id="KIL63888.1"/>
    </source>
</evidence>
<gene>
    <name evidence="1" type="ORF">M378DRAFT_163817</name>
</gene>
<name>A0A0C2X588_AMAMK</name>
<dbReference type="AlphaFoldDB" id="A0A0C2X588"/>
<dbReference type="Proteomes" id="UP000054549">
    <property type="component" value="Unassembled WGS sequence"/>
</dbReference>
<sequence length="64" mass="7106">MAHLQNLLPNDTIVKDRFAVNFAQALYVVNTVRSFLSMVEVLVFGGNLEDRNPASCSLAYYGLV</sequence>
<reference evidence="1 2" key="1">
    <citation type="submission" date="2014-04" db="EMBL/GenBank/DDBJ databases">
        <title>Evolutionary Origins and Diversification of the Mycorrhizal Mutualists.</title>
        <authorList>
            <consortium name="DOE Joint Genome Institute"/>
            <consortium name="Mycorrhizal Genomics Consortium"/>
            <person name="Kohler A."/>
            <person name="Kuo A."/>
            <person name="Nagy L.G."/>
            <person name="Floudas D."/>
            <person name="Copeland A."/>
            <person name="Barry K.W."/>
            <person name="Cichocki N."/>
            <person name="Veneault-Fourrey C."/>
            <person name="LaButti K."/>
            <person name="Lindquist E.A."/>
            <person name="Lipzen A."/>
            <person name="Lundell T."/>
            <person name="Morin E."/>
            <person name="Murat C."/>
            <person name="Riley R."/>
            <person name="Ohm R."/>
            <person name="Sun H."/>
            <person name="Tunlid A."/>
            <person name="Henrissat B."/>
            <person name="Grigoriev I.V."/>
            <person name="Hibbett D.S."/>
            <person name="Martin F."/>
        </authorList>
    </citation>
    <scope>NUCLEOTIDE SEQUENCE [LARGE SCALE GENOMIC DNA]</scope>
    <source>
        <strain evidence="1 2">Koide BX008</strain>
    </source>
</reference>
<dbReference type="EMBL" id="KN818254">
    <property type="protein sequence ID" value="KIL63888.1"/>
    <property type="molecule type" value="Genomic_DNA"/>
</dbReference>
<accession>A0A0C2X588</accession>